<dbReference type="AlphaFoldDB" id="A0AAW1XRM2"/>
<accession>A0AAW1XRM2</accession>
<gene>
    <name evidence="1" type="ORF">M0R45_015802</name>
</gene>
<name>A0AAW1XRM2_RUBAR</name>
<dbReference type="Proteomes" id="UP001457282">
    <property type="component" value="Unassembled WGS sequence"/>
</dbReference>
<sequence>MPLPCSHPASHQLTTVPPSILHLTAVSSTSSPCCLEFPLLDPRRTSAVAAYPLSAQGRARRQFQISPARAAAPLFLHRRHHP</sequence>
<reference evidence="1 2" key="1">
    <citation type="journal article" date="2023" name="G3 (Bethesda)">
        <title>A chromosome-length genome assembly and annotation of blackberry (Rubus argutus, cv. 'Hillquist').</title>
        <authorList>
            <person name="Bruna T."/>
            <person name="Aryal R."/>
            <person name="Dudchenko O."/>
            <person name="Sargent D.J."/>
            <person name="Mead D."/>
            <person name="Buti M."/>
            <person name="Cavallini A."/>
            <person name="Hytonen T."/>
            <person name="Andres J."/>
            <person name="Pham M."/>
            <person name="Weisz D."/>
            <person name="Mascagni F."/>
            <person name="Usai G."/>
            <person name="Natali L."/>
            <person name="Bassil N."/>
            <person name="Fernandez G.E."/>
            <person name="Lomsadze A."/>
            <person name="Armour M."/>
            <person name="Olukolu B."/>
            <person name="Poorten T."/>
            <person name="Britton C."/>
            <person name="Davik J."/>
            <person name="Ashrafi H."/>
            <person name="Aiden E.L."/>
            <person name="Borodovsky M."/>
            <person name="Worthington M."/>
        </authorList>
    </citation>
    <scope>NUCLEOTIDE SEQUENCE [LARGE SCALE GENOMIC DNA]</scope>
    <source>
        <strain evidence="1">PI 553951</strain>
    </source>
</reference>
<protein>
    <submittedName>
        <fullName evidence="1">Uncharacterized protein</fullName>
    </submittedName>
</protein>
<dbReference type="EMBL" id="JBEDUW010000003">
    <property type="protein sequence ID" value="KAK9939093.1"/>
    <property type="molecule type" value="Genomic_DNA"/>
</dbReference>
<comment type="caution">
    <text evidence="1">The sequence shown here is derived from an EMBL/GenBank/DDBJ whole genome shotgun (WGS) entry which is preliminary data.</text>
</comment>
<organism evidence="1 2">
    <name type="scientific">Rubus argutus</name>
    <name type="common">Southern blackberry</name>
    <dbReference type="NCBI Taxonomy" id="59490"/>
    <lineage>
        <taxon>Eukaryota</taxon>
        <taxon>Viridiplantae</taxon>
        <taxon>Streptophyta</taxon>
        <taxon>Embryophyta</taxon>
        <taxon>Tracheophyta</taxon>
        <taxon>Spermatophyta</taxon>
        <taxon>Magnoliopsida</taxon>
        <taxon>eudicotyledons</taxon>
        <taxon>Gunneridae</taxon>
        <taxon>Pentapetalae</taxon>
        <taxon>rosids</taxon>
        <taxon>fabids</taxon>
        <taxon>Rosales</taxon>
        <taxon>Rosaceae</taxon>
        <taxon>Rosoideae</taxon>
        <taxon>Rosoideae incertae sedis</taxon>
        <taxon>Rubus</taxon>
    </lineage>
</organism>
<keyword evidence="2" id="KW-1185">Reference proteome</keyword>
<evidence type="ECO:0000313" key="2">
    <source>
        <dbReference type="Proteomes" id="UP001457282"/>
    </source>
</evidence>
<proteinExistence type="predicted"/>
<evidence type="ECO:0000313" key="1">
    <source>
        <dbReference type="EMBL" id="KAK9939093.1"/>
    </source>
</evidence>